<keyword evidence="1" id="KW-0812">Transmembrane</keyword>
<dbReference type="EMBL" id="BMWX01000004">
    <property type="protein sequence ID" value="GGZ30520.1"/>
    <property type="molecule type" value="Genomic_DNA"/>
</dbReference>
<sequence length="710" mass="78709">MNNMNKWISGLENLLIVFAGLLLIFIIGGQGLVVPAVLQVLGRSHPLLLHFPIVLLLLAIIFVLIPGILPENNQKQFTRIFLLIAAFFAGITVLSGWMLSMEEGYEGNDLEIHKWLGVAVFVATLLLYFLRNISGYSPKIIASALAITLLAAGHWGANLTHGSDFLMEPLNAGQQDQVPLEEALVFDHVVKPILDKKCVNCHQASKSKGDLRLDEINFIQAGGKSGALFDSAAWQQSLLVERLDLPMDEKKHMPPKGKVQLTQDELAILKLWVEDGAPVEGKLATMEAESPWHTLAASLFTETTTYDFEPADEELIESLNNYYRRVRPLYPGSPALEVNYYGTAAFAPASLAELNKVRHQVVSVNMARMPLAEVGLDWLDGFDKIEELNLNFTGVSVEQLAAIAKLPNLQRLMLAGNTLSAEIIPTLETMGQLDFVSLWQTGLDAGDFEESKLKSNQVVIEWGFLGGGETYQLNAPQVKYDHVLFDKTEKVTLKHPIGTVKIKYTLDGNAPDSLNGNWYTEPITVDQTCELQAVAYADGWEASLPQTVSFYRKSDETVRMNLNTSPSGNYQGKGTETLMDGEKGDVNYASGAWLGFKDQPLDLEITPSGEELSLLAISMMYHEEAHIFPPKRITIQGQKAGSSQWTDLAQETFDVPSSSQPNRLVQLRYELPKGRYEKLRLKVFPVTNVPAWHRGAGDKAWVFVDEVLVN</sequence>
<organism evidence="4 5">
    <name type="scientific">Echinicola pacifica</name>
    <dbReference type="NCBI Taxonomy" id="346377"/>
    <lineage>
        <taxon>Bacteria</taxon>
        <taxon>Pseudomonadati</taxon>
        <taxon>Bacteroidota</taxon>
        <taxon>Cytophagia</taxon>
        <taxon>Cytophagales</taxon>
        <taxon>Cyclobacteriaceae</taxon>
        <taxon>Echinicola</taxon>
    </lineage>
</organism>
<dbReference type="SUPFAM" id="SSF52047">
    <property type="entry name" value="RNI-like"/>
    <property type="match status" value="1"/>
</dbReference>
<dbReference type="Pfam" id="PF07635">
    <property type="entry name" value="PSCyt1"/>
    <property type="match status" value="1"/>
</dbReference>
<dbReference type="InterPro" id="IPR059177">
    <property type="entry name" value="GH29D-like_dom"/>
</dbReference>
<feature type="domain" description="Cytochrome C Planctomycete-type" evidence="2">
    <location>
        <begin position="198"/>
        <end position="257"/>
    </location>
</feature>
<dbReference type="PANTHER" id="PTHR35889">
    <property type="entry name" value="CYCLOINULO-OLIGOSACCHARIDE FRUCTANOTRANSFERASE-RELATED"/>
    <property type="match status" value="1"/>
</dbReference>
<dbReference type="InterPro" id="IPR032675">
    <property type="entry name" value="LRR_dom_sf"/>
</dbReference>
<evidence type="ECO:0000313" key="4">
    <source>
        <dbReference type="EMBL" id="GGZ30520.1"/>
    </source>
</evidence>
<dbReference type="InterPro" id="IPR011429">
    <property type="entry name" value="Cyt_c_Planctomycete-type"/>
</dbReference>
<feature type="transmembrane region" description="Helical" evidence="1">
    <location>
        <begin position="140"/>
        <end position="157"/>
    </location>
</feature>
<reference evidence="4" key="2">
    <citation type="submission" date="2020-09" db="EMBL/GenBank/DDBJ databases">
        <authorList>
            <person name="Sun Q."/>
            <person name="Kim S."/>
        </authorList>
    </citation>
    <scope>NUCLEOTIDE SEQUENCE</scope>
    <source>
        <strain evidence="4">KCTC 12368</strain>
    </source>
</reference>
<dbReference type="AlphaFoldDB" id="A0A918URP7"/>
<proteinExistence type="predicted"/>
<feature type="transmembrane region" description="Helical" evidence="1">
    <location>
        <begin position="112"/>
        <end position="130"/>
    </location>
</feature>
<dbReference type="Pfam" id="PF13290">
    <property type="entry name" value="CHB_HEX_C_1"/>
    <property type="match status" value="1"/>
</dbReference>
<dbReference type="PANTHER" id="PTHR35889:SF3">
    <property type="entry name" value="F-BOX DOMAIN-CONTAINING PROTEIN"/>
    <property type="match status" value="1"/>
</dbReference>
<keyword evidence="5" id="KW-1185">Reference proteome</keyword>
<evidence type="ECO:0000313" key="5">
    <source>
        <dbReference type="Proteomes" id="UP000619457"/>
    </source>
</evidence>
<feature type="domain" description="GH29D-like beta-sandwich" evidence="3">
    <location>
        <begin position="486"/>
        <end position="543"/>
    </location>
</feature>
<keyword evidence="1" id="KW-1133">Transmembrane helix</keyword>
<comment type="caution">
    <text evidence="4">The sequence shown here is derived from an EMBL/GenBank/DDBJ whole genome shotgun (WGS) entry which is preliminary data.</text>
</comment>
<evidence type="ECO:0000256" key="1">
    <source>
        <dbReference type="SAM" id="Phobius"/>
    </source>
</evidence>
<feature type="transmembrane region" description="Helical" evidence="1">
    <location>
        <begin position="47"/>
        <end position="68"/>
    </location>
</feature>
<evidence type="ECO:0008006" key="6">
    <source>
        <dbReference type="Google" id="ProtNLM"/>
    </source>
</evidence>
<accession>A0A918URP7</accession>
<protein>
    <recommendedName>
        <fullName evidence="6">Chitobiase/beta-hexosaminidase C-terminal domain-containing protein</fullName>
    </recommendedName>
</protein>
<evidence type="ECO:0000259" key="3">
    <source>
        <dbReference type="Pfam" id="PF13290"/>
    </source>
</evidence>
<keyword evidence="1" id="KW-0472">Membrane</keyword>
<name>A0A918URP7_9BACT</name>
<dbReference type="Proteomes" id="UP000619457">
    <property type="component" value="Unassembled WGS sequence"/>
</dbReference>
<reference evidence="4" key="1">
    <citation type="journal article" date="2014" name="Int. J. Syst. Evol. Microbiol.">
        <title>Complete genome sequence of Corynebacterium casei LMG S-19264T (=DSM 44701T), isolated from a smear-ripened cheese.</title>
        <authorList>
            <consortium name="US DOE Joint Genome Institute (JGI-PGF)"/>
            <person name="Walter F."/>
            <person name="Albersmeier A."/>
            <person name="Kalinowski J."/>
            <person name="Ruckert C."/>
        </authorList>
    </citation>
    <scope>NUCLEOTIDE SEQUENCE</scope>
    <source>
        <strain evidence="4">KCTC 12368</strain>
    </source>
</reference>
<evidence type="ECO:0000259" key="2">
    <source>
        <dbReference type="Pfam" id="PF07635"/>
    </source>
</evidence>
<dbReference type="Gene3D" id="3.80.10.10">
    <property type="entry name" value="Ribonuclease Inhibitor"/>
    <property type="match status" value="1"/>
</dbReference>
<feature type="transmembrane region" description="Helical" evidence="1">
    <location>
        <begin position="80"/>
        <end position="100"/>
    </location>
</feature>
<gene>
    <name evidence="4" type="ORF">GCM10007049_24100</name>
</gene>